<dbReference type="InterPro" id="IPR043777">
    <property type="entry name" value="DUF5719"/>
</dbReference>
<keyword evidence="2" id="KW-0812">Transmembrane</keyword>
<dbReference type="AlphaFoldDB" id="A0A6H9WQ69"/>
<organism evidence="3 4">
    <name type="scientific">Pseudoclavibacter endophyticus</name>
    <dbReference type="NCBI Taxonomy" id="1778590"/>
    <lineage>
        <taxon>Bacteria</taxon>
        <taxon>Bacillati</taxon>
        <taxon>Actinomycetota</taxon>
        <taxon>Actinomycetes</taxon>
        <taxon>Micrococcales</taxon>
        <taxon>Microbacteriaceae</taxon>
        <taxon>Pseudoclavibacter</taxon>
    </lineage>
</organism>
<evidence type="ECO:0000256" key="1">
    <source>
        <dbReference type="SAM" id="MobiDB-lite"/>
    </source>
</evidence>
<keyword evidence="2" id="KW-0472">Membrane</keyword>
<protein>
    <recommendedName>
        <fullName evidence="5">Large extracellular alpha-helical protein</fullName>
    </recommendedName>
</protein>
<feature type="transmembrane region" description="Helical" evidence="2">
    <location>
        <begin position="70"/>
        <end position="91"/>
    </location>
</feature>
<gene>
    <name evidence="3" type="ORF">F8O04_02260</name>
</gene>
<dbReference type="RefSeq" id="WP_158027719.1">
    <property type="nucleotide sequence ID" value="NZ_BMHG01000001.1"/>
</dbReference>
<evidence type="ECO:0000256" key="2">
    <source>
        <dbReference type="SAM" id="Phobius"/>
    </source>
</evidence>
<keyword evidence="2" id="KW-1133">Transmembrane helix</keyword>
<dbReference type="Proteomes" id="UP000431744">
    <property type="component" value="Unassembled WGS sequence"/>
</dbReference>
<feature type="region of interest" description="Disordered" evidence="1">
    <location>
        <begin position="1"/>
        <end position="62"/>
    </location>
</feature>
<dbReference type="OrthoDB" id="3264966at2"/>
<evidence type="ECO:0000313" key="4">
    <source>
        <dbReference type="Proteomes" id="UP000431744"/>
    </source>
</evidence>
<dbReference type="Pfam" id="PF18986">
    <property type="entry name" value="DUF5719"/>
    <property type="match status" value="1"/>
</dbReference>
<dbReference type="EMBL" id="WBJY01000001">
    <property type="protein sequence ID" value="KAB1649127.1"/>
    <property type="molecule type" value="Genomic_DNA"/>
</dbReference>
<reference evidence="3 4" key="1">
    <citation type="submission" date="2019-09" db="EMBL/GenBank/DDBJ databases">
        <title>Phylogeny of genus Pseudoclavibacter and closely related genus.</title>
        <authorList>
            <person name="Li Y."/>
        </authorList>
    </citation>
    <scope>NUCLEOTIDE SEQUENCE [LARGE SCALE GENOMIC DNA]</scope>
    <source>
        <strain evidence="3 4">EGI 60007</strain>
    </source>
</reference>
<keyword evidence="4" id="KW-1185">Reference proteome</keyword>
<sequence length="537" mass="53415">MASSEPRAEGASTEQASPHASPLDEAEALARSGAGGADAPLHDSVGRGARNGEPYVGGRGGGNQLGGRGLWARIGIGLVGIALAGATVWAVETAPLPHYAISPSALVLSPAPGDQQRVCPGPLTLLGQSSANPTAVGYKGYAEIVTAGNTDDLDISGIAPAVEAPASAPEPTEDAIGVPAYYQAPGVVGDRATILAISQSSAATEPGAAGFSATACTPASADQWLVGGSTAGGASTVLTLANPTEATATVRVSLYGLEGGLPAPGLDGIEVPAGTQVAVSLEGVAPEQAAFVAHLTTRGSVIGAALHEVGLEGLQPQGAEVISSSPSPSSRLDFVGVPFPTTAADPDEAMFGTRGAVLRLFAPGDGAAAVTITLRDGSGEALEPISLTLAPGVVSDVPLGEAPAGRYTVTVDGDSPVVASLRTSLVAEPFDFGWYQPSPPLDGATAIAVAPGPQPRLQLSTVGTIPVTVTLVHPDGTPERVTLQPRQTTELDVAAGAYRIDGMLQTVAQVTYDGPGQMSGVPVVGGSPLAADVTVYR</sequence>
<name>A0A6H9WQ69_9MICO</name>
<evidence type="ECO:0000313" key="3">
    <source>
        <dbReference type="EMBL" id="KAB1649127.1"/>
    </source>
</evidence>
<evidence type="ECO:0008006" key="5">
    <source>
        <dbReference type="Google" id="ProtNLM"/>
    </source>
</evidence>
<comment type="caution">
    <text evidence="3">The sequence shown here is derived from an EMBL/GenBank/DDBJ whole genome shotgun (WGS) entry which is preliminary data.</text>
</comment>
<proteinExistence type="predicted"/>
<accession>A0A6H9WQ69</accession>